<dbReference type="NCBIfam" id="TIGR01730">
    <property type="entry name" value="RND_mfp"/>
    <property type="match status" value="1"/>
</dbReference>
<organism evidence="5 6">
    <name type="scientific">Chryseobacterium oleae</name>
    <dbReference type="NCBI Taxonomy" id="491207"/>
    <lineage>
        <taxon>Bacteria</taxon>
        <taxon>Pseudomonadati</taxon>
        <taxon>Bacteroidota</taxon>
        <taxon>Flavobacteriia</taxon>
        <taxon>Flavobacteriales</taxon>
        <taxon>Weeksellaceae</taxon>
        <taxon>Chryseobacterium group</taxon>
        <taxon>Chryseobacterium</taxon>
    </lineage>
</organism>
<dbReference type="PANTHER" id="PTHR30097:SF16">
    <property type="entry name" value="CATION EFFLUX SYSTEM (CZCB-LIKE)"/>
    <property type="match status" value="1"/>
</dbReference>
<feature type="domain" description="Multidrug resistance protein MdtA-like C-terminal permuted SH3" evidence="4">
    <location>
        <begin position="314"/>
        <end position="371"/>
    </location>
</feature>
<dbReference type="Gene3D" id="2.40.50.100">
    <property type="match status" value="1"/>
</dbReference>
<dbReference type="Gene3D" id="2.40.30.170">
    <property type="match status" value="1"/>
</dbReference>
<dbReference type="InterPro" id="IPR058627">
    <property type="entry name" value="MdtA-like_C"/>
</dbReference>
<dbReference type="Proteomes" id="UP000198769">
    <property type="component" value="Unassembled WGS sequence"/>
</dbReference>
<reference evidence="6" key="1">
    <citation type="submission" date="2016-10" db="EMBL/GenBank/DDBJ databases">
        <authorList>
            <person name="Varghese N."/>
            <person name="Submissions S."/>
        </authorList>
    </citation>
    <scope>NUCLEOTIDE SEQUENCE [LARGE SCALE GENOMIC DNA]</scope>
    <source>
        <strain evidence="6">DSM 25575</strain>
    </source>
</reference>
<dbReference type="EMBL" id="FOVD01000001">
    <property type="protein sequence ID" value="SFN14620.1"/>
    <property type="molecule type" value="Genomic_DNA"/>
</dbReference>
<accession>A0A1I4WN96</accession>
<evidence type="ECO:0000256" key="2">
    <source>
        <dbReference type="ARBA" id="ARBA00022448"/>
    </source>
</evidence>
<feature type="domain" description="CusB-like beta-barrel" evidence="3">
    <location>
        <begin position="233"/>
        <end position="309"/>
    </location>
</feature>
<evidence type="ECO:0000259" key="3">
    <source>
        <dbReference type="Pfam" id="PF25954"/>
    </source>
</evidence>
<dbReference type="AlphaFoldDB" id="A0A1I4WN96"/>
<dbReference type="GO" id="GO:0022857">
    <property type="term" value="F:transmembrane transporter activity"/>
    <property type="evidence" value="ECO:0007669"/>
    <property type="project" value="InterPro"/>
</dbReference>
<evidence type="ECO:0000313" key="6">
    <source>
        <dbReference type="Proteomes" id="UP000198769"/>
    </source>
</evidence>
<dbReference type="GO" id="GO:0016020">
    <property type="term" value="C:membrane"/>
    <property type="evidence" value="ECO:0007669"/>
    <property type="project" value="InterPro"/>
</dbReference>
<dbReference type="Pfam" id="PF25967">
    <property type="entry name" value="RND-MFP_C"/>
    <property type="match status" value="1"/>
</dbReference>
<dbReference type="InterPro" id="IPR051909">
    <property type="entry name" value="MFP_Cation_Efflux"/>
</dbReference>
<dbReference type="InterPro" id="IPR006143">
    <property type="entry name" value="RND_pump_MFP"/>
</dbReference>
<dbReference type="SUPFAM" id="SSF111369">
    <property type="entry name" value="HlyD-like secretion proteins"/>
    <property type="match status" value="1"/>
</dbReference>
<keyword evidence="2" id="KW-0813">Transport</keyword>
<dbReference type="Gene3D" id="2.40.420.20">
    <property type="match status" value="1"/>
</dbReference>
<dbReference type="InterPro" id="IPR058792">
    <property type="entry name" value="Beta-barrel_RND_2"/>
</dbReference>
<evidence type="ECO:0000256" key="1">
    <source>
        <dbReference type="ARBA" id="ARBA00009477"/>
    </source>
</evidence>
<evidence type="ECO:0000259" key="4">
    <source>
        <dbReference type="Pfam" id="PF25967"/>
    </source>
</evidence>
<proteinExistence type="inferred from homology"/>
<comment type="similarity">
    <text evidence="1">Belongs to the membrane fusion protein (MFP) (TC 8.A.1) family.</text>
</comment>
<dbReference type="PANTHER" id="PTHR30097">
    <property type="entry name" value="CATION EFFLUX SYSTEM PROTEIN CUSB"/>
    <property type="match status" value="1"/>
</dbReference>
<keyword evidence="6" id="KW-1185">Reference proteome</keyword>
<protein>
    <submittedName>
        <fullName evidence="5">Membrane fusion protein, cobalt-zinc-cadmium efflux system</fullName>
    </submittedName>
</protein>
<sequence>MIHLNNEQRPLNISSMKILIFSPVLAFIISCSGKKEEPQQKEAFHIQGNRVTIMNNDPVLKKITTETVTEQESGNSITSAGTIETIPNNYAEIASPFSGRVIRSFVSIGQHVNAGSPVFEILAPGYSSVQKDYSDALNDVRLAEKNYKRQQDLVKHGVGIQKELEEAETEYKNKKTSLSNASSTLNAYNSKSSGGTYIIKAPISGEIISNKIVTGQYLKEDSEPVVIIAELSKVWISGAVKEKDIRFISPGDPVSVKVNTYPDMEITGKVYHISELVDEDTRSIKVLIQCDNPQKKLKPGMYAAVTYSAGTEKAVVIPSGALMQQGDRQYVWIQSGKQEFTKRIVVPGNTSEKTVRINSGLKPGDIIMTQGGIYMPDTK</sequence>
<dbReference type="Pfam" id="PF25954">
    <property type="entry name" value="Beta-barrel_RND_2"/>
    <property type="match status" value="1"/>
</dbReference>
<dbReference type="FunFam" id="2.40.30.170:FF:000010">
    <property type="entry name" value="Efflux RND transporter periplasmic adaptor subunit"/>
    <property type="match status" value="1"/>
</dbReference>
<name>A0A1I4WN96_CHROL</name>
<gene>
    <name evidence="5" type="ORF">SAMN05421594_1353</name>
</gene>
<evidence type="ECO:0000313" key="5">
    <source>
        <dbReference type="EMBL" id="SFN14620.1"/>
    </source>
</evidence>
<dbReference type="Gene3D" id="1.10.287.470">
    <property type="entry name" value="Helix hairpin bin"/>
    <property type="match status" value="1"/>
</dbReference>